<keyword evidence="7" id="KW-0156">Chromatin regulator</keyword>
<dbReference type="SUPFAM" id="SSF57903">
    <property type="entry name" value="FYVE/PHD zinc finger"/>
    <property type="match status" value="1"/>
</dbReference>
<dbReference type="InterPro" id="IPR011011">
    <property type="entry name" value="Znf_FYVE_PHD"/>
</dbReference>
<keyword evidence="4" id="KW-0863">Zinc-finger</keyword>
<dbReference type="FunFam" id="3.30.40.10:FF:000039">
    <property type="entry name" value="PHD finger protein 13"/>
    <property type="match status" value="1"/>
</dbReference>
<feature type="compositionally biased region" description="Polar residues" evidence="13">
    <location>
        <begin position="495"/>
        <end position="508"/>
    </location>
</feature>
<dbReference type="CDD" id="cd15632">
    <property type="entry name" value="PHD_PHF13"/>
    <property type="match status" value="1"/>
</dbReference>
<sequence>GKEEPARKATAAKTSSLRPVQGAGIQPWGGCDVSAQRPGMGRGDPSPTKGHRPQIPKAKDEAPAAAARRYQGRQPLPHSPGRPLTSPAPAETEALPLAPPLPHRRSGPSPRTSPAPEVSGPGATASVDRAAAAGLPGGWSPRGDLCAPQPRNGELRLPQCPAPAPAPRPLTVGFTSPPDYISRQPSRLSRPPSGDTSRTGRQVGEPVGFPLAAAAPSASTLPPLQSRWSRELHRQLSSAVEPPAREYSARDATHRAPHHLQPPPPPTLRPSRLLTHFCTFPAEIKLLPESLRAAALPPGRREGGQFFPGRGQALPLAGRAGHRADFGAPLTCAALREYSPSSKRRRTVEDFNKFCTFVLAYAGYIPYPKEELPLRSSPSPANSTAGTIDSDGWEAGFSDISSTVPLPVSDRCFGHLQPTLLQRAKPSNFLLDRKKTDKLKKKKKRKRRDSDVPGKEGYMGGLLQLEAADPYAETPTSPTLQDIPQAPGDPCSGWDSDTPSSGSCATVSPDQVKEIKTEGKRTIVRQGKQVVFRDEDSTGNDEDIMVDSDDDSWDLVTCFCMKPFAGRPMIECNECHTWIHLSCAKIRKSNVPEVFVCQKCRDSKFDIRRSNRSRMGSRKLFLD</sequence>
<dbReference type="GO" id="GO:0007076">
    <property type="term" value="P:mitotic chromosome condensation"/>
    <property type="evidence" value="ECO:0007669"/>
    <property type="project" value="TreeGrafter"/>
</dbReference>
<evidence type="ECO:0000256" key="6">
    <source>
        <dbReference type="ARBA" id="ARBA00022833"/>
    </source>
</evidence>
<feature type="domain" description="Zinc finger PHD-type" evidence="14">
    <location>
        <begin position="557"/>
        <end position="601"/>
    </location>
</feature>
<protein>
    <recommendedName>
        <fullName evidence="12">PHD finger protein 13</fullName>
    </recommendedName>
</protein>
<evidence type="ECO:0000256" key="11">
    <source>
        <dbReference type="ARBA" id="ARBA00055120"/>
    </source>
</evidence>
<keyword evidence="8" id="KW-0226">DNA condensation</keyword>
<dbReference type="Pfam" id="PF20826">
    <property type="entry name" value="PHD_5"/>
    <property type="match status" value="1"/>
</dbReference>
<accession>A0A4U1FN42</accession>
<dbReference type="GO" id="GO:0003682">
    <property type="term" value="F:chromatin binding"/>
    <property type="evidence" value="ECO:0007669"/>
    <property type="project" value="TreeGrafter"/>
</dbReference>
<evidence type="ECO:0000256" key="2">
    <source>
        <dbReference type="ARBA" id="ARBA00022618"/>
    </source>
</evidence>
<dbReference type="InterPro" id="IPR013083">
    <property type="entry name" value="Znf_RING/FYVE/PHD"/>
</dbReference>
<dbReference type="InterPro" id="IPR041947">
    <property type="entry name" value="PHD_PHF13"/>
</dbReference>
<dbReference type="EMBL" id="RWIC01000051">
    <property type="protein sequence ID" value="TKC51535.1"/>
    <property type="molecule type" value="Genomic_DNA"/>
</dbReference>
<feature type="compositionally biased region" description="Basic residues" evidence="13">
    <location>
        <begin position="436"/>
        <end position="447"/>
    </location>
</feature>
<proteinExistence type="predicted"/>
<comment type="function">
    <text evidence="11">Modulates chromatin structure and DNA damage response by regulating key determinants of chromatin compaction and DNA damage response. Binds H3K4me3-containing chromatin and promotes DNA condensation by recruiting corepressors such as TRIM28 and H3K9 methyltransferase SETDB1. Required for normal chromosome condensation during the early stages of mitosis. Required for normal chromosome separation during mitosis. Increases both chromatin-associated levels and activity of H3K9 methyltransferases, such as SETDB1, thus enhancing H3K9 trimethylation. Essential for testicular stem-cell differentiation and sustained spermatogenesis.</text>
</comment>
<evidence type="ECO:0000313" key="16">
    <source>
        <dbReference type="Proteomes" id="UP000308365"/>
    </source>
</evidence>
<evidence type="ECO:0000313" key="15">
    <source>
        <dbReference type="EMBL" id="TKC51535.1"/>
    </source>
</evidence>
<keyword evidence="3" id="KW-0479">Metal-binding</keyword>
<feature type="region of interest" description="Disordered" evidence="13">
    <location>
        <begin position="432"/>
        <end position="508"/>
    </location>
</feature>
<keyword evidence="2" id="KW-0132">Cell division</keyword>
<evidence type="ECO:0000256" key="4">
    <source>
        <dbReference type="ARBA" id="ARBA00022771"/>
    </source>
</evidence>
<keyword evidence="6" id="KW-0862">Zinc</keyword>
<keyword evidence="10" id="KW-0131">Cell cycle</keyword>
<evidence type="ECO:0000256" key="12">
    <source>
        <dbReference type="ARBA" id="ARBA00068751"/>
    </source>
</evidence>
<feature type="compositionally biased region" description="Low complexity" evidence="13">
    <location>
        <begin position="182"/>
        <end position="193"/>
    </location>
</feature>
<evidence type="ECO:0000256" key="1">
    <source>
        <dbReference type="ARBA" id="ARBA00004642"/>
    </source>
</evidence>
<evidence type="ECO:0000256" key="10">
    <source>
        <dbReference type="ARBA" id="ARBA00023306"/>
    </source>
</evidence>
<evidence type="ECO:0000256" key="13">
    <source>
        <dbReference type="SAM" id="MobiDB-lite"/>
    </source>
</evidence>
<dbReference type="SMART" id="SM00249">
    <property type="entry name" value="PHD"/>
    <property type="match status" value="1"/>
</dbReference>
<dbReference type="GO" id="GO:0005654">
    <property type="term" value="C:nucleoplasm"/>
    <property type="evidence" value="ECO:0007669"/>
    <property type="project" value="UniProtKB-SubCell"/>
</dbReference>
<feature type="non-terminal residue" evidence="15">
    <location>
        <position position="1"/>
    </location>
</feature>
<evidence type="ECO:0000256" key="3">
    <source>
        <dbReference type="ARBA" id="ARBA00022723"/>
    </source>
</evidence>
<feature type="region of interest" description="Disordered" evidence="13">
    <location>
        <begin position="1"/>
        <end position="204"/>
    </location>
</feature>
<evidence type="ECO:0000256" key="9">
    <source>
        <dbReference type="ARBA" id="ARBA00023242"/>
    </source>
</evidence>
<evidence type="ECO:0000256" key="5">
    <source>
        <dbReference type="ARBA" id="ARBA00022776"/>
    </source>
</evidence>
<organism evidence="15 16">
    <name type="scientific">Monodon monoceros</name>
    <name type="common">Narwhal</name>
    <name type="synonym">Ceratodon monodon</name>
    <dbReference type="NCBI Taxonomy" id="40151"/>
    <lineage>
        <taxon>Eukaryota</taxon>
        <taxon>Metazoa</taxon>
        <taxon>Chordata</taxon>
        <taxon>Craniata</taxon>
        <taxon>Vertebrata</taxon>
        <taxon>Euteleostomi</taxon>
        <taxon>Mammalia</taxon>
        <taxon>Eutheria</taxon>
        <taxon>Laurasiatheria</taxon>
        <taxon>Artiodactyla</taxon>
        <taxon>Whippomorpha</taxon>
        <taxon>Cetacea</taxon>
        <taxon>Odontoceti</taxon>
        <taxon>Monodontidae</taxon>
        <taxon>Monodon</taxon>
    </lineage>
</organism>
<dbReference type="Gene3D" id="3.30.40.10">
    <property type="entry name" value="Zinc/RING finger domain, C3HC4 (zinc finger)"/>
    <property type="match status" value="1"/>
</dbReference>
<feature type="compositionally biased region" description="Low complexity" evidence="13">
    <location>
        <begin position="87"/>
        <end position="96"/>
    </location>
</feature>
<evidence type="ECO:0000259" key="14">
    <source>
        <dbReference type="SMART" id="SM00249"/>
    </source>
</evidence>
<dbReference type="GO" id="GO:0051301">
    <property type="term" value="P:cell division"/>
    <property type="evidence" value="ECO:0007669"/>
    <property type="project" value="UniProtKB-KW"/>
</dbReference>
<name>A0A4U1FN42_MONMO</name>
<evidence type="ECO:0000256" key="7">
    <source>
        <dbReference type="ARBA" id="ARBA00022853"/>
    </source>
</evidence>
<comment type="subcellular location">
    <subcellularLocation>
        <location evidence="1">Nucleus</location>
        <location evidence="1">Nucleoplasm</location>
    </subcellularLocation>
</comment>
<dbReference type="AlphaFoldDB" id="A0A4U1FN42"/>
<keyword evidence="5" id="KW-0498">Mitosis</keyword>
<dbReference type="Proteomes" id="UP000308365">
    <property type="component" value="Unassembled WGS sequence"/>
</dbReference>
<dbReference type="GO" id="GO:0008270">
    <property type="term" value="F:zinc ion binding"/>
    <property type="evidence" value="ECO:0007669"/>
    <property type="project" value="UniProtKB-KW"/>
</dbReference>
<keyword evidence="9" id="KW-0539">Nucleus</keyword>
<dbReference type="PANTHER" id="PTHR14571">
    <property type="entry name" value="HISTONE-LYSINE N-METHYLTRANSFERASE SET-26-RELATED"/>
    <property type="match status" value="1"/>
</dbReference>
<evidence type="ECO:0000256" key="8">
    <source>
        <dbReference type="ARBA" id="ARBA00023067"/>
    </source>
</evidence>
<feature type="compositionally biased region" description="Basic and acidic residues" evidence="13">
    <location>
        <begin position="243"/>
        <end position="254"/>
    </location>
</feature>
<dbReference type="InterPro" id="IPR001965">
    <property type="entry name" value="Znf_PHD"/>
</dbReference>
<feature type="region of interest" description="Disordered" evidence="13">
    <location>
        <begin position="232"/>
        <end position="267"/>
    </location>
</feature>
<dbReference type="PANTHER" id="PTHR14571:SF13">
    <property type="entry name" value="PHD FINGER PROTEIN 13"/>
    <property type="match status" value="1"/>
</dbReference>
<gene>
    <name evidence="15" type="ORF">EI555_002180</name>
</gene>
<reference evidence="16" key="1">
    <citation type="journal article" date="2019" name="IScience">
        <title>Narwhal Genome Reveals Long-Term Low Genetic Diversity despite Current Large Abundance Size.</title>
        <authorList>
            <person name="Westbury M.V."/>
            <person name="Petersen B."/>
            <person name="Garde E."/>
            <person name="Heide-Jorgensen M.P."/>
            <person name="Lorenzen E.D."/>
        </authorList>
    </citation>
    <scope>NUCLEOTIDE SEQUENCE [LARGE SCALE GENOMIC DNA]</scope>
</reference>
<comment type="caution">
    <text evidence="15">The sequence shown here is derived from an EMBL/GenBank/DDBJ whole genome shotgun (WGS) entry which is preliminary data.</text>
</comment>
<dbReference type="GO" id="GO:0006325">
    <property type="term" value="P:chromatin organization"/>
    <property type="evidence" value="ECO:0007669"/>
    <property type="project" value="UniProtKB-KW"/>
</dbReference>